<dbReference type="SUPFAM" id="SSF51735">
    <property type="entry name" value="NAD(P)-binding Rossmann-fold domains"/>
    <property type="match status" value="1"/>
</dbReference>
<dbReference type="Proteomes" id="UP001589702">
    <property type="component" value="Unassembled WGS sequence"/>
</dbReference>
<dbReference type="PIRSF" id="PIRSF000103">
    <property type="entry name" value="HIBADH"/>
    <property type="match status" value="1"/>
</dbReference>
<evidence type="ECO:0000259" key="4">
    <source>
        <dbReference type="Pfam" id="PF03446"/>
    </source>
</evidence>
<dbReference type="Pfam" id="PF03446">
    <property type="entry name" value="NAD_binding_2"/>
    <property type="match status" value="1"/>
</dbReference>
<evidence type="ECO:0000313" key="7">
    <source>
        <dbReference type="Proteomes" id="UP001589702"/>
    </source>
</evidence>
<dbReference type="Pfam" id="PF14833">
    <property type="entry name" value="NAD_binding_11"/>
    <property type="match status" value="1"/>
</dbReference>
<dbReference type="InterPro" id="IPR036291">
    <property type="entry name" value="NAD(P)-bd_dom_sf"/>
</dbReference>
<name>A0ABV5XVV4_ARTRM</name>
<dbReference type="InterPro" id="IPR008927">
    <property type="entry name" value="6-PGluconate_DH-like_C_sf"/>
</dbReference>
<dbReference type="PANTHER" id="PTHR22981">
    <property type="entry name" value="3-HYDROXYISOBUTYRATE DEHYDROGENASE-RELATED"/>
    <property type="match status" value="1"/>
</dbReference>
<evidence type="ECO:0000256" key="2">
    <source>
        <dbReference type="ARBA" id="ARBA00023002"/>
    </source>
</evidence>
<dbReference type="GO" id="GO:0016491">
    <property type="term" value="F:oxidoreductase activity"/>
    <property type="evidence" value="ECO:0007669"/>
    <property type="project" value="UniProtKB-KW"/>
</dbReference>
<dbReference type="PANTHER" id="PTHR22981:SF7">
    <property type="entry name" value="3-HYDROXYISOBUTYRATE DEHYDROGENASE, MITOCHONDRIAL"/>
    <property type="match status" value="1"/>
</dbReference>
<dbReference type="PROSITE" id="PS00895">
    <property type="entry name" value="3_HYDROXYISOBUT_DH"/>
    <property type="match status" value="1"/>
</dbReference>
<dbReference type="SUPFAM" id="SSF48179">
    <property type="entry name" value="6-phosphogluconate dehydrogenase C-terminal domain-like"/>
    <property type="match status" value="1"/>
</dbReference>
<dbReference type="InterPro" id="IPR015815">
    <property type="entry name" value="HIBADH-related"/>
</dbReference>
<dbReference type="Gene3D" id="1.10.1040.10">
    <property type="entry name" value="N-(1-d-carboxylethyl)-l-norvaline Dehydrogenase, domain 2"/>
    <property type="match status" value="1"/>
</dbReference>
<protein>
    <submittedName>
        <fullName evidence="6">NAD(P)-dependent oxidoreductase</fullName>
        <ecNumber evidence="6">1.1.-.-</ecNumber>
    </submittedName>
</protein>
<accession>A0ABV5XVV4</accession>
<evidence type="ECO:0000259" key="5">
    <source>
        <dbReference type="Pfam" id="PF14833"/>
    </source>
</evidence>
<dbReference type="InterPro" id="IPR013328">
    <property type="entry name" value="6PGD_dom2"/>
</dbReference>
<feature type="domain" description="3-hydroxyisobutyrate dehydrogenase-like NAD-binding" evidence="5">
    <location>
        <begin position="163"/>
        <end position="283"/>
    </location>
</feature>
<dbReference type="InterPro" id="IPR029154">
    <property type="entry name" value="HIBADH-like_NADP-bd"/>
</dbReference>
<keyword evidence="7" id="KW-1185">Reference proteome</keyword>
<comment type="similarity">
    <text evidence="1">Belongs to the HIBADH-related family.</text>
</comment>
<dbReference type="EMBL" id="JBHMBC010000007">
    <property type="protein sequence ID" value="MFB9818867.1"/>
    <property type="molecule type" value="Genomic_DNA"/>
</dbReference>
<keyword evidence="2 6" id="KW-0560">Oxidoreductase</keyword>
<evidence type="ECO:0000256" key="3">
    <source>
        <dbReference type="ARBA" id="ARBA00023027"/>
    </source>
</evidence>
<dbReference type="InterPro" id="IPR006115">
    <property type="entry name" value="6PGDH_NADP-bd"/>
</dbReference>
<sequence length="296" mass="30879">MTTIAFIGLGNMGSPMAQRLLAAGHRVRGFDLSEDAKARLTTAGGASFGSPAEAVSGATVVILMLPNSDVVESVITSPEVTAALAVNTLVIDMGSSEPMRSKDLEQRLRTHNIRFVDAPVSGGVIGAENGTLTVMAGGDEQDLAEAGDVLDVFGTVKRAGQVGAGHAAKALNNLMSATHLLVSSEAILAGQSFGVEPELLLQIVNGSSGKSGSTENKWPNFILPRSYNSGFTLRLMLKDMKIAIDLADQVHAASRLSHAAVKLWEEAAEALPESADHTEIARWVAETSQEPAASHG</sequence>
<dbReference type="EC" id="1.1.-.-" evidence="6"/>
<dbReference type="RefSeq" id="WP_234748604.1">
    <property type="nucleotide sequence ID" value="NZ_BAAAWN010000001.1"/>
</dbReference>
<evidence type="ECO:0000313" key="6">
    <source>
        <dbReference type="EMBL" id="MFB9818867.1"/>
    </source>
</evidence>
<comment type="caution">
    <text evidence="6">The sequence shown here is derived from an EMBL/GenBank/DDBJ whole genome shotgun (WGS) entry which is preliminary data.</text>
</comment>
<feature type="domain" description="6-phosphogluconate dehydrogenase NADP-binding" evidence="4">
    <location>
        <begin position="3"/>
        <end position="155"/>
    </location>
</feature>
<proteinExistence type="inferred from homology"/>
<organism evidence="6 7">
    <name type="scientific">Arthrobacter ramosus</name>
    <dbReference type="NCBI Taxonomy" id="1672"/>
    <lineage>
        <taxon>Bacteria</taxon>
        <taxon>Bacillati</taxon>
        <taxon>Actinomycetota</taxon>
        <taxon>Actinomycetes</taxon>
        <taxon>Micrococcales</taxon>
        <taxon>Micrococcaceae</taxon>
        <taxon>Arthrobacter</taxon>
    </lineage>
</organism>
<gene>
    <name evidence="6" type="ORF">ACFFP1_05065</name>
</gene>
<keyword evidence="3" id="KW-0520">NAD</keyword>
<evidence type="ECO:0000256" key="1">
    <source>
        <dbReference type="ARBA" id="ARBA00009080"/>
    </source>
</evidence>
<dbReference type="InterPro" id="IPR002204">
    <property type="entry name" value="3-OH-isobutyrate_DH-rel_CS"/>
</dbReference>
<dbReference type="Gene3D" id="3.40.50.720">
    <property type="entry name" value="NAD(P)-binding Rossmann-like Domain"/>
    <property type="match status" value="1"/>
</dbReference>
<reference evidence="6 7" key="1">
    <citation type="submission" date="2024-09" db="EMBL/GenBank/DDBJ databases">
        <authorList>
            <person name="Sun Q."/>
            <person name="Mori K."/>
        </authorList>
    </citation>
    <scope>NUCLEOTIDE SEQUENCE [LARGE SCALE GENOMIC DNA]</scope>
    <source>
        <strain evidence="6 7">JCM 1334</strain>
    </source>
</reference>